<dbReference type="PANTHER" id="PTHR16505">
    <property type="entry name" value="PROTEIN LZIC"/>
    <property type="match status" value="1"/>
</dbReference>
<protein>
    <recommendedName>
        <fullName evidence="3">Beta-catenin-interacting ICAT domain-containing protein</fullName>
    </recommendedName>
</protein>
<name>A0A7R9LE52_9ACAR</name>
<dbReference type="SUPFAM" id="SSF81730">
    <property type="entry name" value="beta-catenin-interacting protein ICAT"/>
    <property type="match status" value="1"/>
</dbReference>
<sequence length="178" mass="20224">MPLSNLEDQLDRLVAQLADLEECKADLDSDEYEETKRETLEQLEEFSQSLSAMKSGNMTLIDELNAMQLAIQAAISQAFHTPEVIRLFAKRQPGQLRIRLAQIERDSKIGKLSFEVYVQQKVEILIALRKLGDDLQPDELNFLQNNASDALKEFERVTDEQIKNEVIASQLNKSGSKT</sequence>
<dbReference type="InterPro" id="IPR040065">
    <property type="entry name" value="LZIC"/>
</dbReference>
<dbReference type="EMBL" id="CAJPVJ010000521">
    <property type="protein sequence ID" value="CAG2162735.1"/>
    <property type="molecule type" value="Genomic_DNA"/>
</dbReference>
<dbReference type="InterPro" id="IPR009428">
    <property type="entry name" value="ICAT_dom"/>
</dbReference>
<evidence type="ECO:0000256" key="1">
    <source>
        <dbReference type="ARBA" id="ARBA00006505"/>
    </source>
</evidence>
<dbReference type="PANTHER" id="PTHR16505:SF8">
    <property type="entry name" value="PROTEIN LZIC"/>
    <property type="match status" value="1"/>
</dbReference>
<organism evidence="4">
    <name type="scientific">Oppiella nova</name>
    <dbReference type="NCBI Taxonomy" id="334625"/>
    <lineage>
        <taxon>Eukaryota</taxon>
        <taxon>Metazoa</taxon>
        <taxon>Ecdysozoa</taxon>
        <taxon>Arthropoda</taxon>
        <taxon>Chelicerata</taxon>
        <taxon>Arachnida</taxon>
        <taxon>Acari</taxon>
        <taxon>Acariformes</taxon>
        <taxon>Sarcoptiformes</taxon>
        <taxon>Oribatida</taxon>
        <taxon>Brachypylina</taxon>
        <taxon>Oppioidea</taxon>
        <taxon>Oppiidae</taxon>
        <taxon>Oppiella</taxon>
    </lineage>
</organism>
<gene>
    <name evidence="4" type="ORF">ONB1V03_LOCUS2325</name>
</gene>
<dbReference type="InterPro" id="IPR036911">
    <property type="entry name" value="ICAT_sf"/>
</dbReference>
<feature type="coiled-coil region" evidence="2">
    <location>
        <begin position="3"/>
        <end position="49"/>
    </location>
</feature>
<feature type="domain" description="Beta-catenin-interacting ICAT" evidence="3">
    <location>
        <begin position="103"/>
        <end position="167"/>
    </location>
</feature>
<dbReference type="AlphaFoldDB" id="A0A7R9LE52"/>
<dbReference type="OrthoDB" id="10262856at2759"/>
<evidence type="ECO:0000259" key="3">
    <source>
        <dbReference type="Pfam" id="PF06384"/>
    </source>
</evidence>
<dbReference type="Proteomes" id="UP000728032">
    <property type="component" value="Unassembled WGS sequence"/>
</dbReference>
<proteinExistence type="inferred from homology"/>
<evidence type="ECO:0000313" key="4">
    <source>
        <dbReference type="EMBL" id="CAD7639997.1"/>
    </source>
</evidence>
<keyword evidence="5" id="KW-1185">Reference proteome</keyword>
<dbReference type="EMBL" id="OC915346">
    <property type="protein sequence ID" value="CAD7639997.1"/>
    <property type="molecule type" value="Genomic_DNA"/>
</dbReference>
<reference evidence="4" key="1">
    <citation type="submission" date="2020-11" db="EMBL/GenBank/DDBJ databases">
        <authorList>
            <person name="Tran Van P."/>
        </authorList>
    </citation>
    <scope>NUCLEOTIDE SEQUENCE</scope>
</reference>
<evidence type="ECO:0000256" key="2">
    <source>
        <dbReference type="SAM" id="Coils"/>
    </source>
</evidence>
<evidence type="ECO:0000313" key="5">
    <source>
        <dbReference type="Proteomes" id="UP000728032"/>
    </source>
</evidence>
<accession>A0A7R9LE52</accession>
<comment type="similarity">
    <text evidence="1">Belongs to the CTNNBIP1 family.</text>
</comment>
<dbReference type="GO" id="GO:0008013">
    <property type="term" value="F:beta-catenin binding"/>
    <property type="evidence" value="ECO:0007669"/>
    <property type="project" value="InterPro"/>
</dbReference>
<dbReference type="Gene3D" id="1.10.10.490">
    <property type="entry name" value="Beta-catenin-interacting ICAT"/>
    <property type="match status" value="1"/>
</dbReference>
<dbReference type="Pfam" id="PF06384">
    <property type="entry name" value="ICAT"/>
    <property type="match status" value="1"/>
</dbReference>
<keyword evidence="2" id="KW-0175">Coiled coil</keyword>